<dbReference type="Proteomes" id="UP000030645">
    <property type="component" value="Unassembled WGS sequence"/>
</dbReference>
<reference evidence="3" key="1">
    <citation type="submission" date="2013-01" db="EMBL/GenBank/DDBJ databases">
        <title>Draft Genome Sequence of a Mulberry Tree, Morus notabilis C.K. Schneid.</title>
        <authorList>
            <person name="He N."/>
            <person name="Zhao S."/>
        </authorList>
    </citation>
    <scope>NUCLEOTIDE SEQUENCE</scope>
</reference>
<name>W9S0U5_9ROSA</name>
<dbReference type="AlphaFoldDB" id="W9S0U5"/>
<feature type="region of interest" description="Disordered" evidence="1">
    <location>
        <begin position="36"/>
        <end position="67"/>
    </location>
</feature>
<proteinExistence type="predicted"/>
<sequence>MDGVKGGLQKIPAREKNVMLILGKLDLLMRNQGEKSPGIKGTLEDLPSSHSKRTVEDGGGGGSGTGLNQIIELAQRVEDRNMALKVAKGTTSSTWIRQQPHIQPFRSQSASLLKASTPNDKSYGLSPNDKLFSPRGMPSVRHFSEIPVGLGPIRAIATRNCNTEGPDSGRIWTGSGDSSELEWDPC</sequence>
<evidence type="ECO:0000313" key="3">
    <source>
        <dbReference type="Proteomes" id="UP000030645"/>
    </source>
</evidence>
<accession>W9S0U5</accession>
<gene>
    <name evidence="2" type="ORF">L484_017304</name>
</gene>
<protein>
    <submittedName>
        <fullName evidence="2">Uncharacterized protein</fullName>
    </submittedName>
</protein>
<evidence type="ECO:0000256" key="1">
    <source>
        <dbReference type="SAM" id="MobiDB-lite"/>
    </source>
</evidence>
<evidence type="ECO:0000313" key="2">
    <source>
        <dbReference type="EMBL" id="EXC06838.1"/>
    </source>
</evidence>
<keyword evidence="3" id="KW-1185">Reference proteome</keyword>
<organism evidence="2 3">
    <name type="scientific">Morus notabilis</name>
    <dbReference type="NCBI Taxonomy" id="981085"/>
    <lineage>
        <taxon>Eukaryota</taxon>
        <taxon>Viridiplantae</taxon>
        <taxon>Streptophyta</taxon>
        <taxon>Embryophyta</taxon>
        <taxon>Tracheophyta</taxon>
        <taxon>Spermatophyta</taxon>
        <taxon>Magnoliopsida</taxon>
        <taxon>eudicotyledons</taxon>
        <taxon>Gunneridae</taxon>
        <taxon>Pentapetalae</taxon>
        <taxon>rosids</taxon>
        <taxon>fabids</taxon>
        <taxon>Rosales</taxon>
        <taxon>Moraceae</taxon>
        <taxon>Moreae</taxon>
        <taxon>Morus</taxon>
    </lineage>
</organism>
<feature type="region of interest" description="Disordered" evidence="1">
    <location>
        <begin position="161"/>
        <end position="186"/>
    </location>
</feature>
<dbReference type="EMBL" id="KE345571">
    <property type="protein sequence ID" value="EXC06838.1"/>
    <property type="molecule type" value="Genomic_DNA"/>
</dbReference>